<dbReference type="Proteomes" id="UP000317036">
    <property type="component" value="Unassembled WGS sequence"/>
</dbReference>
<name>A0A559JZY3_9BACL</name>
<organism evidence="9 10">
    <name type="scientific">Paenibacillus cremeus</name>
    <dbReference type="NCBI Taxonomy" id="2163881"/>
    <lineage>
        <taxon>Bacteria</taxon>
        <taxon>Bacillati</taxon>
        <taxon>Bacillota</taxon>
        <taxon>Bacilli</taxon>
        <taxon>Bacillales</taxon>
        <taxon>Paenibacillaceae</taxon>
        <taxon>Paenibacillus</taxon>
    </lineage>
</organism>
<evidence type="ECO:0000256" key="4">
    <source>
        <dbReference type="ARBA" id="ARBA00022692"/>
    </source>
</evidence>
<keyword evidence="6 7" id="KW-0472">Membrane</keyword>
<reference evidence="9 10" key="1">
    <citation type="submission" date="2019-07" db="EMBL/GenBank/DDBJ databases">
        <authorList>
            <person name="Kim J."/>
        </authorList>
    </citation>
    <scope>NUCLEOTIDE SEQUENCE [LARGE SCALE GENOMIC DNA]</scope>
    <source>
        <strain evidence="9 10">JC52</strain>
    </source>
</reference>
<dbReference type="InterPro" id="IPR011701">
    <property type="entry name" value="MFS"/>
</dbReference>
<evidence type="ECO:0000259" key="8">
    <source>
        <dbReference type="PROSITE" id="PS50850"/>
    </source>
</evidence>
<evidence type="ECO:0000256" key="2">
    <source>
        <dbReference type="ARBA" id="ARBA00022448"/>
    </source>
</evidence>
<keyword evidence="3" id="KW-1003">Cell membrane</keyword>
<dbReference type="Gene3D" id="1.20.1250.20">
    <property type="entry name" value="MFS general substrate transporter like domains"/>
    <property type="match status" value="2"/>
</dbReference>
<protein>
    <submittedName>
        <fullName evidence="9">Multidrug efflux MFS transporter</fullName>
    </submittedName>
</protein>
<feature type="transmembrane region" description="Helical" evidence="7">
    <location>
        <begin position="12"/>
        <end position="34"/>
    </location>
</feature>
<dbReference type="InterPro" id="IPR036259">
    <property type="entry name" value="MFS_trans_sf"/>
</dbReference>
<feature type="transmembrane region" description="Helical" evidence="7">
    <location>
        <begin position="310"/>
        <end position="328"/>
    </location>
</feature>
<keyword evidence="2" id="KW-0813">Transport</keyword>
<dbReference type="AlphaFoldDB" id="A0A559JZY3"/>
<comment type="subcellular location">
    <subcellularLocation>
        <location evidence="1">Cell membrane</location>
        <topology evidence="1">Multi-pass membrane protein</topology>
    </subcellularLocation>
</comment>
<feature type="transmembrane region" description="Helical" evidence="7">
    <location>
        <begin position="134"/>
        <end position="161"/>
    </location>
</feature>
<evidence type="ECO:0000256" key="3">
    <source>
        <dbReference type="ARBA" id="ARBA00022475"/>
    </source>
</evidence>
<dbReference type="SUPFAM" id="SSF103473">
    <property type="entry name" value="MFS general substrate transporter"/>
    <property type="match status" value="1"/>
</dbReference>
<accession>A0A559JZY3</accession>
<sequence>MLFSWKTNLYVMWIGSFFISVSYSVSIPFLPIFLHEDLGITEHLDIWSGAVFAISFLASACIGPYWGALADKYGRKAMMIRSGVSFTILYFLTYFVHNPYELLALRFLNGLFAGYIPSAVALTATNTPEKHIGYALGVMSTATAAGGIVGPLIGGFLSHLFGSRNTFLIASGLTLVSLLIAVIWVKETKFNKAAERSKVWDNIKEALSNRQLFIVLLLTMATTISVMVLEPLLTIYVLQLGMDKNSASLSSGIIFSAVGIATLIAAPQWGKAGNRVGYGKILFVGLLGGGIGNLLQLLFSNIYLFGSLRFVYGLFFAAVYPALNSLIVKSTDPGFRGRAFSLNQSAMQIGTLIGPTLGGFLSSMLSIPAVFLINGVGMLLIAFVIRVHDFGNQPVAHRKPPMHDF</sequence>
<evidence type="ECO:0000313" key="9">
    <source>
        <dbReference type="EMBL" id="TVY05407.1"/>
    </source>
</evidence>
<feature type="transmembrane region" description="Helical" evidence="7">
    <location>
        <begin position="249"/>
        <end position="269"/>
    </location>
</feature>
<keyword evidence="4 7" id="KW-0812">Transmembrane</keyword>
<evidence type="ECO:0000256" key="6">
    <source>
        <dbReference type="ARBA" id="ARBA00023136"/>
    </source>
</evidence>
<evidence type="ECO:0000256" key="7">
    <source>
        <dbReference type="SAM" id="Phobius"/>
    </source>
</evidence>
<dbReference type="GO" id="GO:0005886">
    <property type="term" value="C:plasma membrane"/>
    <property type="evidence" value="ECO:0007669"/>
    <property type="project" value="UniProtKB-SubCell"/>
</dbReference>
<gene>
    <name evidence="9" type="ORF">FPZ49_30610</name>
</gene>
<dbReference type="PANTHER" id="PTHR43414">
    <property type="entry name" value="MULTIDRUG RESISTANCE PROTEIN MDTG"/>
    <property type="match status" value="1"/>
</dbReference>
<evidence type="ECO:0000313" key="10">
    <source>
        <dbReference type="Proteomes" id="UP000317036"/>
    </source>
</evidence>
<feature type="transmembrane region" description="Helical" evidence="7">
    <location>
        <begin position="367"/>
        <end position="385"/>
    </location>
</feature>
<dbReference type="Pfam" id="PF07690">
    <property type="entry name" value="MFS_1"/>
    <property type="match status" value="1"/>
</dbReference>
<keyword evidence="10" id="KW-1185">Reference proteome</keyword>
<feature type="transmembrane region" description="Helical" evidence="7">
    <location>
        <begin position="167"/>
        <end position="185"/>
    </location>
</feature>
<feature type="transmembrane region" description="Helical" evidence="7">
    <location>
        <begin position="78"/>
        <end position="97"/>
    </location>
</feature>
<evidence type="ECO:0000256" key="1">
    <source>
        <dbReference type="ARBA" id="ARBA00004651"/>
    </source>
</evidence>
<feature type="transmembrane region" description="Helical" evidence="7">
    <location>
        <begin position="281"/>
        <end position="304"/>
    </location>
</feature>
<dbReference type="PANTHER" id="PTHR43414:SF6">
    <property type="entry name" value="MULTIDRUG RESISTANCE PROTEIN MDTG"/>
    <property type="match status" value="1"/>
</dbReference>
<feature type="transmembrane region" description="Helical" evidence="7">
    <location>
        <begin position="212"/>
        <end position="237"/>
    </location>
</feature>
<keyword evidence="5 7" id="KW-1133">Transmembrane helix</keyword>
<dbReference type="PROSITE" id="PS50850">
    <property type="entry name" value="MFS"/>
    <property type="match status" value="1"/>
</dbReference>
<dbReference type="PRINTS" id="PR01035">
    <property type="entry name" value="TCRTETA"/>
</dbReference>
<feature type="domain" description="Major facilitator superfamily (MFS) profile" evidence="8">
    <location>
        <begin position="8"/>
        <end position="393"/>
    </location>
</feature>
<feature type="transmembrane region" description="Helical" evidence="7">
    <location>
        <begin position="46"/>
        <end position="66"/>
    </location>
</feature>
<dbReference type="OrthoDB" id="65739at2"/>
<proteinExistence type="predicted"/>
<feature type="transmembrane region" description="Helical" evidence="7">
    <location>
        <begin position="340"/>
        <end position="361"/>
    </location>
</feature>
<dbReference type="InterPro" id="IPR001958">
    <property type="entry name" value="Tet-R_TetA/multi-R_MdtG-like"/>
</dbReference>
<evidence type="ECO:0000256" key="5">
    <source>
        <dbReference type="ARBA" id="ARBA00022989"/>
    </source>
</evidence>
<dbReference type="InterPro" id="IPR020846">
    <property type="entry name" value="MFS_dom"/>
</dbReference>
<dbReference type="GO" id="GO:0022857">
    <property type="term" value="F:transmembrane transporter activity"/>
    <property type="evidence" value="ECO:0007669"/>
    <property type="project" value="InterPro"/>
</dbReference>
<feature type="transmembrane region" description="Helical" evidence="7">
    <location>
        <begin position="103"/>
        <end position="122"/>
    </location>
</feature>
<comment type="caution">
    <text evidence="9">The sequence shown here is derived from an EMBL/GenBank/DDBJ whole genome shotgun (WGS) entry which is preliminary data.</text>
</comment>
<dbReference type="EMBL" id="VNJI01000060">
    <property type="protein sequence ID" value="TVY05407.1"/>
    <property type="molecule type" value="Genomic_DNA"/>
</dbReference>
<dbReference type="RefSeq" id="WP_144854141.1">
    <property type="nucleotide sequence ID" value="NZ_VNJI01000060.1"/>
</dbReference>